<evidence type="ECO:0000256" key="6">
    <source>
        <dbReference type="ARBA" id="ARBA00023136"/>
    </source>
</evidence>
<comment type="similarity">
    <text evidence="2 7">Belongs to the DedA family.</text>
</comment>
<reference evidence="10 11" key="1">
    <citation type="submission" date="2023-12" db="EMBL/GenBank/DDBJ databases">
        <title>Sinomonas terricola sp. nov, isolated from litchi orchard soil in Guangdong, PR China.</title>
        <authorList>
            <person name="Jiaxin W."/>
            <person name="Yang Z."/>
            <person name="Honghui Z."/>
        </authorList>
    </citation>
    <scope>NUCLEOTIDE SEQUENCE [LARGE SCALE GENOMIC DNA]</scope>
    <source>
        <strain evidence="10 11">JGH33</strain>
    </source>
</reference>
<protein>
    <submittedName>
        <fullName evidence="10">VTT domain-containing protein</fullName>
    </submittedName>
</protein>
<feature type="transmembrane region" description="Helical" evidence="7">
    <location>
        <begin position="138"/>
        <end position="160"/>
    </location>
</feature>
<keyword evidence="11" id="KW-1185">Reference proteome</keyword>
<feature type="compositionally biased region" description="Basic and acidic residues" evidence="8">
    <location>
        <begin position="212"/>
        <end position="222"/>
    </location>
</feature>
<feature type="transmembrane region" description="Helical" evidence="7">
    <location>
        <begin position="172"/>
        <end position="190"/>
    </location>
</feature>
<keyword evidence="4 7" id="KW-0812">Transmembrane</keyword>
<dbReference type="Proteomes" id="UP001304769">
    <property type="component" value="Unassembled WGS sequence"/>
</dbReference>
<feature type="region of interest" description="Disordered" evidence="8">
    <location>
        <begin position="198"/>
        <end position="222"/>
    </location>
</feature>
<keyword evidence="6 7" id="KW-0472">Membrane</keyword>
<dbReference type="EMBL" id="JAYGGQ010000004">
    <property type="protein sequence ID" value="MEA5454660.1"/>
    <property type="molecule type" value="Genomic_DNA"/>
</dbReference>
<feature type="compositionally biased region" description="Low complexity" evidence="8">
    <location>
        <begin position="198"/>
        <end position="210"/>
    </location>
</feature>
<evidence type="ECO:0000256" key="5">
    <source>
        <dbReference type="ARBA" id="ARBA00022989"/>
    </source>
</evidence>
<dbReference type="PANTHER" id="PTHR30353">
    <property type="entry name" value="INNER MEMBRANE PROTEIN DEDA-RELATED"/>
    <property type="match status" value="1"/>
</dbReference>
<proteinExistence type="inferred from homology"/>
<feature type="transmembrane region" description="Helical" evidence="7">
    <location>
        <begin position="12"/>
        <end position="34"/>
    </location>
</feature>
<comment type="caution">
    <text evidence="10">The sequence shown here is derived from an EMBL/GenBank/DDBJ whole genome shotgun (WGS) entry which is preliminary data.</text>
</comment>
<dbReference type="PANTHER" id="PTHR30353:SF0">
    <property type="entry name" value="TRANSMEMBRANE PROTEIN"/>
    <property type="match status" value="1"/>
</dbReference>
<evidence type="ECO:0000313" key="10">
    <source>
        <dbReference type="EMBL" id="MEA5454660.1"/>
    </source>
</evidence>
<dbReference type="Pfam" id="PF09335">
    <property type="entry name" value="VTT_dom"/>
    <property type="match status" value="1"/>
</dbReference>
<sequence length="222" mass="23791">MLDPTSLLVDAGPWVLGVVGLIVFIESGLLFPFLPGDSLLFTVGLLHGRLGLSLPALILVVMAAAIAGDQAGYLIGKAVGRRWFREDAKILKLSHLESAESFFSRYGGRALVLARFVPIVRTYTPLVAGMARYPYRRFLAWNVLGAIAWAVSITMLGVWLGNVEFIAKNIDVLSIVIVLASVIPIGLEALRHRRAAKSTTSGAPAPAASPEGQHEYAEASAE</sequence>
<keyword evidence="5 7" id="KW-1133">Transmembrane helix</keyword>
<dbReference type="RefSeq" id="WP_323278500.1">
    <property type="nucleotide sequence ID" value="NZ_JAYGGQ010000004.1"/>
</dbReference>
<keyword evidence="3 7" id="KW-1003">Cell membrane</keyword>
<evidence type="ECO:0000256" key="3">
    <source>
        <dbReference type="ARBA" id="ARBA00022475"/>
    </source>
</evidence>
<comment type="subcellular location">
    <subcellularLocation>
        <location evidence="1 7">Cell membrane</location>
        <topology evidence="1 7">Multi-pass membrane protein</topology>
    </subcellularLocation>
</comment>
<evidence type="ECO:0000256" key="2">
    <source>
        <dbReference type="ARBA" id="ARBA00010792"/>
    </source>
</evidence>
<evidence type="ECO:0000256" key="8">
    <source>
        <dbReference type="SAM" id="MobiDB-lite"/>
    </source>
</evidence>
<accession>A0ABU5T4T6</accession>
<evidence type="ECO:0000259" key="9">
    <source>
        <dbReference type="Pfam" id="PF09335"/>
    </source>
</evidence>
<feature type="domain" description="VTT" evidence="9">
    <location>
        <begin position="34"/>
        <end position="157"/>
    </location>
</feature>
<dbReference type="InterPro" id="IPR032816">
    <property type="entry name" value="VTT_dom"/>
</dbReference>
<evidence type="ECO:0000313" key="11">
    <source>
        <dbReference type="Proteomes" id="UP001304769"/>
    </source>
</evidence>
<dbReference type="InterPro" id="IPR032818">
    <property type="entry name" value="DedA-like"/>
</dbReference>
<evidence type="ECO:0000256" key="4">
    <source>
        <dbReference type="ARBA" id="ARBA00022692"/>
    </source>
</evidence>
<gene>
    <name evidence="10" type="ORF">SPF06_08005</name>
</gene>
<feature type="transmembrane region" description="Helical" evidence="7">
    <location>
        <begin position="54"/>
        <end position="75"/>
    </location>
</feature>
<organism evidence="10 11">
    <name type="scientific">Sinomonas terricola</name>
    <dbReference type="NCBI Taxonomy" id="3110330"/>
    <lineage>
        <taxon>Bacteria</taxon>
        <taxon>Bacillati</taxon>
        <taxon>Actinomycetota</taxon>
        <taxon>Actinomycetes</taxon>
        <taxon>Micrococcales</taxon>
        <taxon>Micrococcaceae</taxon>
        <taxon>Sinomonas</taxon>
    </lineage>
</organism>
<evidence type="ECO:0000256" key="7">
    <source>
        <dbReference type="RuleBase" id="RU367016"/>
    </source>
</evidence>
<evidence type="ECO:0000256" key="1">
    <source>
        <dbReference type="ARBA" id="ARBA00004651"/>
    </source>
</evidence>
<name>A0ABU5T4T6_9MICC</name>